<dbReference type="EMBL" id="KV425903">
    <property type="protein sequence ID" value="KZW00160.1"/>
    <property type="molecule type" value="Genomic_DNA"/>
</dbReference>
<proteinExistence type="predicted"/>
<organism evidence="1 2">
    <name type="scientific">Exidia glandulosa HHB12029</name>
    <dbReference type="NCBI Taxonomy" id="1314781"/>
    <lineage>
        <taxon>Eukaryota</taxon>
        <taxon>Fungi</taxon>
        <taxon>Dikarya</taxon>
        <taxon>Basidiomycota</taxon>
        <taxon>Agaricomycotina</taxon>
        <taxon>Agaricomycetes</taxon>
        <taxon>Auriculariales</taxon>
        <taxon>Exidiaceae</taxon>
        <taxon>Exidia</taxon>
    </lineage>
</organism>
<dbReference type="Proteomes" id="UP000077266">
    <property type="component" value="Unassembled WGS sequence"/>
</dbReference>
<evidence type="ECO:0000313" key="1">
    <source>
        <dbReference type="EMBL" id="KZW00160.1"/>
    </source>
</evidence>
<protein>
    <submittedName>
        <fullName evidence="1">Uncharacterized protein</fullName>
    </submittedName>
</protein>
<dbReference type="AlphaFoldDB" id="A0A166BDM4"/>
<evidence type="ECO:0000313" key="2">
    <source>
        <dbReference type="Proteomes" id="UP000077266"/>
    </source>
</evidence>
<keyword evidence="2" id="KW-1185">Reference proteome</keyword>
<reference evidence="1 2" key="1">
    <citation type="journal article" date="2016" name="Mol. Biol. Evol.">
        <title>Comparative Genomics of Early-Diverging Mushroom-Forming Fungi Provides Insights into the Origins of Lignocellulose Decay Capabilities.</title>
        <authorList>
            <person name="Nagy L.G."/>
            <person name="Riley R."/>
            <person name="Tritt A."/>
            <person name="Adam C."/>
            <person name="Daum C."/>
            <person name="Floudas D."/>
            <person name="Sun H."/>
            <person name="Yadav J.S."/>
            <person name="Pangilinan J."/>
            <person name="Larsson K.H."/>
            <person name="Matsuura K."/>
            <person name="Barry K."/>
            <person name="Labutti K."/>
            <person name="Kuo R."/>
            <person name="Ohm R.A."/>
            <person name="Bhattacharya S.S."/>
            <person name="Shirouzu T."/>
            <person name="Yoshinaga Y."/>
            <person name="Martin F.M."/>
            <person name="Grigoriev I.V."/>
            <person name="Hibbett D.S."/>
        </authorList>
    </citation>
    <scope>NUCLEOTIDE SEQUENCE [LARGE SCALE GENOMIC DNA]</scope>
    <source>
        <strain evidence="1 2">HHB12029</strain>
    </source>
</reference>
<accession>A0A166BDM4</accession>
<name>A0A166BDM4_EXIGL</name>
<dbReference type="InParanoid" id="A0A166BDM4"/>
<sequence>MLPHPPGLFPRAKALEIGGSSLLAVEDGGPGADGSWNAIESYTLHGRAVWWHVNSLGGRGRSVTYYDWDLNVLHNVQPASRWTTQLRCRRDAMAFPRREIRKYYQRLQALLPQRGRRVDCS</sequence>
<gene>
    <name evidence="1" type="ORF">EXIGLDRAFT_177064</name>
</gene>